<dbReference type="Proteomes" id="UP000276776">
    <property type="component" value="Unassembled WGS sequence"/>
</dbReference>
<feature type="region of interest" description="Disordered" evidence="1">
    <location>
        <begin position="1244"/>
        <end position="1263"/>
    </location>
</feature>
<evidence type="ECO:0000256" key="1">
    <source>
        <dbReference type="SAM" id="MobiDB-lite"/>
    </source>
</evidence>
<feature type="compositionally biased region" description="Polar residues" evidence="1">
    <location>
        <begin position="1253"/>
        <end position="1263"/>
    </location>
</feature>
<evidence type="ECO:0000256" key="2">
    <source>
        <dbReference type="SAM" id="Phobius"/>
    </source>
</evidence>
<feature type="compositionally biased region" description="Polar residues" evidence="1">
    <location>
        <begin position="32"/>
        <end position="70"/>
    </location>
</feature>
<keyword evidence="4" id="KW-1185">Reference proteome</keyword>
<keyword evidence="2" id="KW-0472">Membrane</keyword>
<gene>
    <name evidence="3" type="ORF">TCLT_LOCUS2641</name>
</gene>
<proteinExistence type="predicted"/>
<accession>A0A0N5CQZ0</accession>
<feature type="region of interest" description="Disordered" evidence="1">
    <location>
        <begin position="1"/>
        <end position="73"/>
    </location>
</feature>
<evidence type="ECO:0000313" key="4">
    <source>
        <dbReference type="Proteomes" id="UP000276776"/>
    </source>
</evidence>
<sequence>MDLKTAKNSKNLFTSDKNINTSKKEKTDSTRNHSNVKNEMNSSRKNISTRNANNLTTTSTRFLASSNNANPIKKPEMKATSKLKSKIIEKRIPEETMEKKNPSITMCKKSSELTNKKEQKNITNLKLDEKKSVVKVALSSVTVTRRNQASKDRISQKAEDRISSQKRNNCNEKKQVVLGTANPKSFFATTRLIQNKPQEMHNSIEFQPNTEVKDDFDKLESEENKLESEVLKDCVGEKQEMKPEMIEMQRIGMKPMVWIETLIPVYEHTWNFYQPVEKNRSKLKIEEVDETKLVTSECNMESIISSSNNENNSVETVHAIIETAAEAAVVESTSQILKDGELLCVESTSSLKAVNEDEILKLTANQYESILPSSKTNKYQTEVTETLNLEMAKVENSNLSCSETVFGAENIKIVHLSIRQQVFEFVSLSNKNKELNSEFVSLSSGKAVLSESDHIITQEEIEPVTSVIQVEANTSQFIPAQEELSASQPISFKANNTSESFTSPIQDETNVTELVSKSVKDECMSSVMKDIKISKFIPFGAENLVVLESVPSLILEKVETARSAATAEIEVSDFALETDERKFVLLESKTSESQILTPPTSADNNISKLVPSTMKEMIKVGESVSESAQEKFVPPTEQKTIFPKLVPPDIEYAAEVPKLISETSQEKFILSKSTLPLAKKTKFLKSVSVPVLDGVLLRLSAKNEAKIPRSAPASVQSKHMLHEFPPSIAKDTEVPECITIQKELDQEKSLLSVSDSSESKETKFSESSPLFIQEKCKTSESFSKLLQNEFTPSVARKTEISRSISLSDQEAIESILISNPDDYVPIDDTIPLFPKKAEVFESNSVPFEDQSMLSESALFMETQISELIPSMIRSQVKSPESAFPLAVKEAIEVPDLVMTQKTDDSLFAKSVLPITRETEIPKLIQSQAEHEEEWLESVLEPAEDESKLSKLVSAVTQDAEISKLLPLAIQNKVEVLESVRTHAQDEPTLSESAPSVTGEVEVHEFNLPTIQNSSEITDFDLTSIRDESGFSRSVPSIMRETCVPGLALPPLEDKDVSVQEETLICESAFPPSQISQLFDDMELGKWPYETGNWDVSDSNTTYLENLKSEGGYEAHLESLIMESAVTEKPYTEQSTQGRESIETVNTFAVETEAKKRRGRGRGRRRGTGEFRGRYRPRSGQQMGGLYSDTQDYCDGGNSRRQYQTSSSPNYYNYPEHEHEECLNQQLSNSSNYYPYRQYQTSGYHNQQRHHNQGGPSDESNQRYSGEARGMELKMMSNLRRRLLIQILITLLLISTVHFFRFLYRI</sequence>
<feature type="compositionally biased region" description="Polar residues" evidence="1">
    <location>
        <begin position="1198"/>
        <end position="1207"/>
    </location>
</feature>
<dbReference type="EMBL" id="UYYF01000603">
    <property type="protein sequence ID" value="VDM98713.1"/>
    <property type="molecule type" value="Genomic_DNA"/>
</dbReference>
<feature type="compositionally biased region" description="Basic and acidic residues" evidence="1">
    <location>
        <begin position="22"/>
        <end position="31"/>
    </location>
</feature>
<reference evidence="5" key="1">
    <citation type="submission" date="2017-02" db="UniProtKB">
        <authorList>
            <consortium name="WormBaseParasite"/>
        </authorList>
    </citation>
    <scope>IDENTIFICATION</scope>
</reference>
<feature type="compositionally biased region" description="Polar residues" evidence="1">
    <location>
        <begin position="1"/>
        <end position="21"/>
    </location>
</feature>
<keyword evidence="2" id="KW-0812">Transmembrane</keyword>
<organism evidence="5">
    <name type="scientific">Thelazia callipaeda</name>
    <name type="common">Oriental eyeworm</name>
    <name type="synonym">Parasitic nematode</name>
    <dbReference type="NCBI Taxonomy" id="103827"/>
    <lineage>
        <taxon>Eukaryota</taxon>
        <taxon>Metazoa</taxon>
        <taxon>Ecdysozoa</taxon>
        <taxon>Nematoda</taxon>
        <taxon>Chromadorea</taxon>
        <taxon>Rhabditida</taxon>
        <taxon>Spirurina</taxon>
        <taxon>Spiruromorpha</taxon>
        <taxon>Thelazioidea</taxon>
        <taxon>Thelaziidae</taxon>
        <taxon>Thelazia</taxon>
    </lineage>
</organism>
<name>A0A0N5CQZ0_THECL</name>
<feature type="compositionally biased region" description="Basic residues" evidence="1">
    <location>
        <begin position="1154"/>
        <end position="1165"/>
    </location>
</feature>
<keyword evidence="2" id="KW-1133">Transmembrane helix</keyword>
<feature type="region of interest" description="Disordered" evidence="1">
    <location>
        <begin position="1144"/>
        <end position="1221"/>
    </location>
</feature>
<evidence type="ECO:0000313" key="3">
    <source>
        <dbReference type="EMBL" id="VDM98713.1"/>
    </source>
</evidence>
<protein>
    <submittedName>
        <fullName evidence="5">Histone-lysine N-methyltransferase CG1716</fullName>
    </submittedName>
</protein>
<reference evidence="3 4" key="2">
    <citation type="submission" date="2018-11" db="EMBL/GenBank/DDBJ databases">
        <authorList>
            <consortium name="Pathogen Informatics"/>
        </authorList>
    </citation>
    <scope>NUCLEOTIDE SEQUENCE [LARGE SCALE GENOMIC DNA]</scope>
</reference>
<evidence type="ECO:0000313" key="5">
    <source>
        <dbReference type="WBParaSite" id="TCLT_0000264001-mRNA-1"/>
    </source>
</evidence>
<dbReference type="WBParaSite" id="TCLT_0000264001-mRNA-1">
    <property type="protein sequence ID" value="TCLT_0000264001-mRNA-1"/>
    <property type="gene ID" value="TCLT_0000264001"/>
</dbReference>
<feature type="transmembrane region" description="Helical" evidence="2">
    <location>
        <begin position="1282"/>
        <end position="1303"/>
    </location>
</feature>